<dbReference type="EMBL" id="REGN01006044">
    <property type="protein sequence ID" value="RNA11092.1"/>
    <property type="molecule type" value="Genomic_DNA"/>
</dbReference>
<evidence type="ECO:0000313" key="2">
    <source>
        <dbReference type="EMBL" id="RNA11092.1"/>
    </source>
</evidence>
<evidence type="ECO:0000256" key="1">
    <source>
        <dbReference type="SAM" id="Phobius"/>
    </source>
</evidence>
<keyword evidence="1" id="KW-0812">Transmembrane</keyword>
<dbReference type="PANTHER" id="PTHR33426:SF36">
    <property type="entry name" value="C2H2-TYPE DOMAIN-CONTAINING PROTEIN"/>
    <property type="match status" value="1"/>
</dbReference>
<dbReference type="PANTHER" id="PTHR33426">
    <property type="entry name" value="C2H2-TYPE DOMAIN-CONTAINING PROTEIN"/>
    <property type="match status" value="1"/>
</dbReference>
<name>A0A3M7QIL2_BRAPC</name>
<sequence length="214" mass="24165">MLIEVEGELVGDLALSDLFASCNIFDFRNNLQQFVRERVDSAGHLLSGKLMVISIDVSLAAILAHCIAMLLVYGLVHHQRSRLAKALAAHRTLERLFFRVNVAMVPQMVLATERFAADVARIWPLVCVRPFMNQQIVGLGKLARAILANVLLALALAARLGRAGRAAKCCLICGHHFSLERFLGRWLAVRLGRTSRRRRRKGRRRRVVRRLKNR</sequence>
<proteinExistence type="predicted"/>
<gene>
    <name evidence="2" type="ORF">BpHYR1_054379</name>
</gene>
<evidence type="ECO:0000313" key="3">
    <source>
        <dbReference type="Proteomes" id="UP000276133"/>
    </source>
</evidence>
<accession>A0A3M7QIL2</accession>
<dbReference type="AlphaFoldDB" id="A0A3M7QIL2"/>
<organism evidence="2 3">
    <name type="scientific">Brachionus plicatilis</name>
    <name type="common">Marine rotifer</name>
    <name type="synonym">Brachionus muelleri</name>
    <dbReference type="NCBI Taxonomy" id="10195"/>
    <lineage>
        <taxon>Eukaryota</taxon>
        <taxon>Metazoa</taxon>
        <taxon>Spiralia</taxon>
        <taxon>Gnathifera</taxon>
        <taxon>Rotifera</taxon>
        <taxon>Eurotatoria</taxon>
        <taxon>Monogononta</taxon>
        <taxon>Pseudotrocha</taxon>
        <taxon>Ploima</taxon>
        <taxon>Brachionidae</taxon>
        <taxon>Brachionus</taxon>
    </lineage>
</organism>
<comment type="caution">
    <text evidence="2">The sequence shown here is derived from an EMBL/GenBank/DDBJ whole genome shotgun (WGS) entry which is preliminary data.</text>
</comment>
<keyword evidence="1" id="KW-0472">Membrane</keyword>
<protein>
    <submittedName>
        <fullName evidence="2">Uncharacterized protein</fullName>
    </submittedName>
</protein>
<feature type="transmembrane region" description="Helical" evidence="1">
    <location>
        <begin position="50"/>
        <end position="76"/>
    </location>
</feature>
<reference evidence="2 3" key="1">
    <citation type="journal article" date="2018" name="Sci. Rep.">
        <title>Genomic signatures of local adaptation to the degree of environmental predictability in rotifers.</title>
        <authorList>
            <person name="Franch-Gras L."/>
            <person name="Hahn C."/>
            <person name="Garcia-Roger E.M."/>
            <person name="Carmona M.J."/>
            <person name="Serra M."/>
            <person name="Gomez A."/>
        </authorList>
    </citation>
    <scope>NUCLEOTIDE SEQUENCE [LARGE SCALE GENOMIC DNA]</scope>
    <source>
        <strain evidence="2">HYR1</strain>
    </source>
</reference>
<dbReference type="Proteomes" id="UP000276133">
    <property type="component" value="Unassembled WGS sequence"/>
</dbReference>
<keyword evidence="1" id="KW-1133">Transmembrane helix</keyword>
<keyword evidence="3" id="KW-1185">Reference proteome</keyword>